<dbReference type="Proteomes" id="UP001281003">
    <property type="component" value="Unassembled WGS sequence"/>
</dbReference>
<comment type="caution">
    <text evidence="2">The sequence shown here is derived from an EMBL/GenBank/DDBJ whole genome shotgun (WGS) entry which is preliminary data.</text>
</comment>
<evidence type="ECO:0000313" key="2">
    <source>
        <dbReference type="EMBL" id="KAK3398286.1"/>
    </source>
</evidence>
<dbReference type="AlphaFoldDB" id="A0AAE0UBR7"/>
<evidence type="ECO:0000256" key="1">
    <source>
        <dbReference type="SAM" id="SignalP"/>
    </source>
</evidence>
<evidence type="ECO:0000313" key="3">
    <source>
        <dbReference type="Proteomes" id="UP001281003"/>
    </source>
</evidence>
<feature type="chain" id="PRO_5041965982" evidence="1">
    <location>
        <begin position="21"/>
        <end position="447"/>
    </location>
</feature>
<keyword evidence="1" id="KW-0732">Signal</keyword>
<gene>
    <name evidence="2" type="ORF">B0T20DRAFT_204001</name>
</gene>
<dbReference type="PROSITE" id="PS51257">
    <property type="entry name" value="PROKAR_LIPOPROTEIN"/>
    <property type="match status" value="1"/>
</dbReference>
<organism evidence="2 3">
    <name type="scientific">Sordaria brevicollis</name>
    <dbReference type="NCBI Taxonomy" id="83679"/>
    <lineage>
        <taxon>Eukaryota</taxon>
        <taxon>Fungi</taxon>
        <taxon>Dikarya</taxon>
        <taxon>Ascomycota</taxon>
        <taxon>Pezizomycotina</taxon>
        <taxon>Sordariomycetes</taxon>
        <taxon>Sordariomycetidae</taxon>
        <taxon>Sordariales</taxon>
        <taxon>Sordariaceae</taxon>
        <taxon>Sordaria</taxon>
    </lineage>
</organism>
<proteinExistence type="predicted"/>
<keyword evidence="3" id="KW-1185">Reference proteome</keyword>
<dbReference type="EMBL" id="JAUTDP010000006">
    <property type="protein sequence ID" value="KAK3398286.1"/>
    <property type="molecule type" value="Genomic_DNA"/>
</dbReference>
<reference evidence="2" key="2">
    <citation type="submission" date="2023-07" db="EMBL/GenBank/DDBJ databases">
        <authorList>
            <consortium name="Lawrence Berkeley National Laboratory"/>
            <person name="Haridas S."/>
            <person name="Hensen N."/>
            <person name="Bonometti L."/>
            <person name="Westerberg I."/>
            <person name="Brannstrom I.O."/>
            <person name="Guillou S."/>
            <person name="Cros-Aarteil S."/>
            <person name="Calhoun S."/>
            <person name="Kuo A."/>
            <person name="Mondo S."/>
            <person name="Pangilinan J."/>
            <person name="Riley R."/>
            <person name="LaButti K."/>
            <person name="Andreopoulos B."/>
            <person name="Lipzen A."/>
            <person name="Chen C."/>
            <person name="Yanf M."/>
            <person name="Daum C."/>
            <person name="Ng V."/>
            <person name="Clum A."/>
            <person name="Steindorff A."/>
            <person name="Ohm R."/>
            <person name="Martin F."/>
            <person name="Silar P."/>
            <person name="Natvig D."/>
            <person name="Lalanne C."/>
            <person name="Gautier V."/>
            <person name="Ament-velasquez S.L."/>
            <person name="Kruys A."/>
            <person name="Hutchinson M.I."/>
            <person name="Powell A.J."/>
            <person name="Barry K."/>
            <person name="Miller A.N."/>
            <person name="Grigoriev I.V."/>
            <person name="Debuchy R."/>
            <person name="Gladieux P."/>
            <person name="Thoren M.H."/>
            <person name="Johannesson H."/>
        </authorList>
    </citation>
    <scope>NUCLEOTIDE SEQUENCE</scope>
    <source>
        <strain evidence="2">FGSC 1904</strain>
    </source>
</reference>
<protein>
    <submittedName>
        <fullName evidence="2">Uncharacterized protein</fullName>
    </submittedName>
</protein>
<accession>A0AAE0UBR7</accession>
<reference evidence="2" key="1">
    <citation type="journal article" date="2023" name="Mol. Phylogenet. Evol.">
        <title>Genome-scale phylogeny and comparative genomics of the fungal order Sordariales.</title>
        <authorList>
            <person name="Hensen N."/>
            <person name="Bonometti L."/>
            <person name="Westerberg I."/>
            <person name="Brannstrom I.O."/>
            <person name="Guillou S."/>
            <person name="Cros-Aarteil S."/>
            <person name="Calhoun S."/>
            <person name="Haridas S."/>
            <person name="Kuo A."/>
            <person name="Mondo S."/>
            <person name="Pangilinan J."/>
            <person name="Riley R."/>
            <person name="LaButti K."/>
            <person name="Andreopoulos B."/>
            <person name="Lipzen A."/>
            <person name="Chen C."/>
            <person name="Yan M."/>
            <person name="Daum C."/>
            <person name="Ng V."/>
            <person name="Clum A."/>
            <person name="Steindorff A."/>
            <person name="Ohm R.A."/>
            <person name="Martin F."/>
            <person name="Silar P."/>
            <person name="Natvig D.O."/>
            <person name="Lalanne C."/>
            <person name="Gautier V."/>
            <person name="Ament-Velasquez S.L."/>
            <person name="Kruys A."/>
            <person name="Hutchinson M.I."/>
            <person name="Powell A.J."/>
            <person name="Barry K."/>
            <person name="Miller A.N."/>
            <person name="Grigoriev I.V."/>
            <person name="Debuchy R."/>
            <person name="Gladieux P."/>
            <person name="Hiltunen Thoren M."/>
            <person name="Johannesson H."/>
        </authorList>
    </citation>
    <scope>NUCLEOTIDE SEQUENCE</scope>
    <source>
        <strain evidence="2">FGSC 1904</strain>
    </source>
</reference>
<sequence>MRNFGVVALSGAALLQVASASCCRNNSCFKAVAMAENEGVEDCKANLIVTVTPSAPEASTVTETVTLVQSAVDTVLFTETTTEIASTETRILTETTTVTGATETNFLTEIVTVPYTTTVVSLLPEVTSTATSYQDDILTMKKVKARDTLTFISEADPLPTSSEASTSEVSTSADTFPALPTYASLVCADWAKYSKACKCVGVTATTVTLPAASAPPIETVTVTASDALTTVVSTLSSTVTDIISVTETVSDTETSTIGATELITATATLTTSAPVETVVSTSTAVSVVPLTCRPRNIPFRASTPFPDGSTRWMNSVSNTIVAWQSFASGTTGSGLYSSTWQVDANGMLEQVNVLPGQTQVLAMYVDATRTLETAQVLVRARSEVEAAVDQGRWARVKGCVNAATGELTMSTVRERRNILSCGNGLYMSSGDGKDVRSDCLVLRPVVA</sequence>
<name>A0AAE0UBR7_SORBR</name>
<feature type="signal peptide" evidence="1">
    <location>
        <begin position="1"/>
        <end position="20"/>
    </location>
</feature>